<dbReference type="AlphaFoldDB" id="A0A423PQF2"/>
<dbReference type="CDD" id="cd00442">
    <property type="entry name" value="Lyz-like"/>
    <property type="match status" value="1"/>
</dbReference>
<evidence type="ECO:0000313" key="3">
    <source>
        <dbReference type="EMBL" id="ROO27807.1"/>
    </source>
</evidence>
<dbReference type="SUPFAM" id="SSF53955">
    <property type="entry name" value="Lysozyme-like"/>
    <property type="match status" value="1"/>
</dbReference>
<dbReference type="InterPro" id="IPR023346">
    <property type="entry name" value="Lysozyme-like_dom_sf"/>
</dbReference>
<gene>
    <name evidence="3" type="ORF">SAOR_08280</name>
</gene>
<keyword evidence="4" id="KW-1185">Reference proteome</keyword>
<dbReference type="InterPro" id="IPR045795">
    <property type="entry name" value="SLT_4"/>
</dbReference>
<feature type="domain" description="Transglycosylase SLT" evidence="2">
    <location>
        <begin position="9"/>
        <end position="191"/>
    </location>
</feature>
<comment type="caution">
    <text evidence="3">The sequence shown here is derived from an EMBL/GenBank/DDBJ whole genome shotgun (WGS) entry which is preliminary data.</text>
</comment>
<evidence type="ECO:0000256" key="1">
    <source>
        <dbReference type="SAM" id="SignalP"/>
    </source>
</evidence>
<organism evidence="3 4">
    <name type="scientific">Salinisphaera orenii MK-B5</name>
    <dbReference type="NCBI Taxonomy" id="856730"/>
    <lineage>
        <taxon>Bacteria</taxon>
        <taxon>Pseudomonadati</taxon>
        <taxon>Pseudomonadota</taxon>
        <taxon>Gammaproteobacteria</taxon>
        <taxon>Salinisphaerales</taxon>
        <taxon>Salinisphaeraceae</taxon>
        <taxon>Salinisphaera</taxon>
    </lineage>
</organism>
<reference evidence="3 4" key="1">
    <citation type="submission" date="2013-10" db="EMBL/GenBank/DDBJ databases">
        <title>Salinisphaera orenii MK-B5 Genome Sequencing.</title>
        <authorList>
            <person name="Lai Q."/>
            <person name="Li C."/>
            <person name="Shao Z."/>
        </authorList>
    </citation>
    <scope>NUCLEOTIDE SEQUENCE [LARGE SCALE GENOMIC DNA]</scope>
    <source>
        <strain evidence="3 4">MK-B5</strain>
    </source>
</reference>
<keyword evidence="1" id="KW-0732">Signal</keyword>
<dbReference type="EMBL" id="AYKH01000012">
    <property type="protein sequence ID" value="ROO27807.1"/>
    <property type="molecule type" value="Genomic_DNA"/>
</dbReference>
<evidence type="ECO:0000313" key="4">
    <source>
        <dbReference type="Proteomes" id="UP000283993"/>
    </source>
</evidence>
<evidence type="ECO:0000259" key="2">
    <source>
        <dbReference type="Pfam" id="PF19489"/>
    </source>
</evidence>
<proteinExistence type="predicted"/>
<feature type="chain" id="PRO_5019415066" description="Transglycosylase SLT domain-containing protein" evidence="1">
    <location>
        <begin position="24"/>
        <end position="205"/>
    </location>
</feature>
<dbReference type="RefSeq" id="WP_123630997.1">
    <property type="nucleotide sequence ID" value="NZ_AYKH01000012.1"/>
</dbReference>
<name>A0A423PQF2_9GAMM</name>
<protein>
    <recommendedName>
        <fullName evidence="2">Transglycosylase SLT domain-containing protein</fullName>
    </recommendedName>
</protein>
<feature type="signal peptide" evidence="1">
    <location>
        <begin position="1"/>
        <end position="23"/>
    </location>
</feature>
<dbReference type="Gene3D" id="1.10.530.10">
    <property type="match status" value="1"/>
</dbReference>
<accession>A0A423PQF2</accession>
<dbReference type="PROSITE" id="PS51257">
    <property type="entry name" value="PROKAR_LIPOPROTEIN"/>
    <property type="match status" value="1"/>
</dbReference>
<sequence length="205" mass="23742">MQRLSVSLVVLLLVLTMAGCVTAPPRATANVCDIFQEKSGWYDDARDAFDRWGAPIHVQMAIIHQESRFVGDARPPRKRLFWFIPWTHISSAYGYSQALDSTWDWYKRDTGNSWADRDDFSDATDFVGWYIDQSHARAGISKWDAYDQYLAYHEGQAGYRRGSYRAKPWLQRTAGRVDARAGRYASQLDGCREALEHPGHWWWPF</sequence>
<dbReference type="Pfam" id="PF19489">
    <property type="entry name" value="SLT_4"/>
    <property type="match status" value="1"/>
</dbReference>
<dbReference type="Proteomes" id="UP000283993">
    <property type="component" value="Unassembled WGS sequence"/>
</dbReference>